<proteinExistence type="predicted"/>
<organism evidence="3">
    <name type="scientific">Harpegnathos saltator</name>
    <name type="common">Jerdon's jumping ant</name>
    <dbReference type="NCBI Taxonomy" id="610380"/>
    <lineage>
        <taxon>Eukaryota</taxon>
        <taxon>Metazoa</taxon>
        <taxon>Ecdysozoa</taxon>
        <taxon>Arthropoda</taxon>
        <taxon>Hexapoda</taxon>
        <taxon>Insecta</taxon>
        <taxon>Pterygota</taxon>
        <taxon>Neoptera</taxon>
        <taxon>Endopterygota</taxon>
        <taxon>Hymenoptera</taxon>
        <taxon>Apocrita</taxon>
        <taxon>Aculeata</taxon>
        <taxon>Formicoidea</taxon>
        <taxon>Formicidae</taxon>
        <taxon>Ponerinae</taxon>
        <taxon>Ponerini</taxon>
        <taxon>Harpegnathos</taxon>
    </lineage>
</organism>
<evidence type="ECO:0000313" key="2">
    <source>
        <dbReference type="EMBL" id="EFN83301.1"/>
    </source>
</evidence>
<reference evidence="2 3" key="1">
    <citation type="journal article" date="2010" name="Science">
        <title>Genomic comparison of the ants Camponotus floridanus and Harpegnathos saltator.</title>
        <authorList>
            <person name="Bonasio R."/>
            <person name="Zhang G."/>
            <person name="Ye C."/>
            <person name="Mutti N.S."/>
            <person name="Fang X."/>
            <person name="Qin N."/>
            <person name="Donahue G."/>
            <person name="Yang P."/>
            <person name="Li Q."/>
            <person name="Li C."/>
            <person name="Zhang P."/>
            <person name="Huang Z."/>
            <person name="Berger S.L."/>
            <person name="Reinberg D."/>
            <person name="Wang J."/>
            <person name="Liebig J."/>
        </authorList>
    </citation>
    <scope>NUCLEOTIDE SEQUENCE [LARGE SCALE GENOMIC DNA]</scope>
    <source>
        <strain evidence="2 3">R22 G/1</strain>
    </source>
</reference>
<dbReference type="Proteomes" id="UP000008237">
    <property type="component" value="Unassembled WGS sequence"/>
</dbReference>
<accession>E2BLY1</accession>
<evidence type="ECO:0000256" key="1">
    <source>
        <dbReference type="SAM" id="MobiDB-lite"/>
    </source>
</evidence>
<dbReference type="InParanoid" id="E2BLY1"/>
<keyword evidence="3" id="KW-1185">Reference proteome</keyword>
<feature type="region of interest" description="Disordered" evidence="1">
    <location>
        <begin position="1"/>
        <end position="25"/>
    </location>
</feature>
<feature type="non-terminal residue" evidence="2">
    <location>
        <position position="25"/>
    </location>
</feature>
<evidence type="ECO:0000313" key="3">
    <source>
        <dbReference type="Proteomes" id="UP000008237"/>
    </source>
</evidence>
<feature type="compositionally biased region" description="Polar residues" evidence="1">
    <location>
        <begin position="1"/>
        <end position="12"/>
    </location>
</feature>
<name>E2BLY1_HARSA</name>
<protein>
    <submittedName>
        <fullName evidence="2">Uncharacterized protein</fullName>
    </submittedName>
</protein>
<dbReference type="AlphaFoldDB" id="E2BLY1"/>
<feature type="non-terminal residue" evidence="2">
    <location>
        <position position="1"/>
    </location>
</feature>
<gene>
    <name evidence="2" type="ORF">EAI_07806</name>
</gene>
<dbReference type="EMBL" id="GL449060">
    <property type="protein sequence ID" value="EFN83301.1"/>
    <property type="molecule type" value="Genomic_DNA"/>
</dbReference>
<sequence length="25" mass="3030">FSDESTFTNNGEVNRHNMHYWSDQN</sequence>